<dbReference type="AlphaFoldDB" id="A0A7C4EKG2"/>
<feature type="active site" description="Charge relay system" evidence="1">
    <location>
        <position position="224"/>
    </location>
</feature>
<dbReference type="PIRSF" id="PIRSF017388">
    <property type="entry name" value="Esterase_lipase"/>
    <property type="match status" value="1"/>
</dbReference>
<feature type="active site" description="Charge relay system" evidence="1">
    <location>
        <position position="189"/>
    </location>
</feature>
<dbReference type="Pfam" id="PF12697">
    <property type="entry name" value="Abhydrolase_6"/>
    <property type="match status" value="1"/>
</dbReference>
<feature type="active site" description="Nucleophile" evidence="1">
    <location>
        <position position="80"/>
    </location>
</feature>
<keyword evidence="4" id="KW-0378">Hydrolase</keyword>
<accession>A0A7C4EKG2</accession>
<dbReference type="Gene3D" id="3.40.50.1820">
    <property type="entry name" value="alpha/beta hydrolase"/>
    <property type="match status" value="1"/>
</dbReference>
<gene>
    <name evidence="4" type="ORF">ENR59_08815</name>
</gene>
<organism evidence="4">
    <name type="scientific">Fundidesulfovibrio putealis</name>
    <dbReference type="NCBI Taxonomy" id="270496"/>
    <lineage>
        <taxon>Bacteria</taxon>
        <taxon>Pseudomonadati</taxon>
        <taxon>Thermodesulfobacteriota</taxon>
        <taxon>Desulfovibrionia</taxon>
        <taxon>Desulfovibrionales</taxon>
        <taxon>Desulfovibrionaceae</taxon>
        <taxon>Fundidesulfovibrio</taxon>
    </lineage>
</organism>
<dbReference type="InterPro" id="IPR012354">
    <property type="entry name" value="Esterase_lipase"/>
</dbReference>
<dbReference type="GO" id="GO:0052689">
    <property type="term" value="F:carboxylic ester hydrolase activity"/>
    <property type="evidence" value="ECO:0007669"/>
    <property type="project" value="InterPro"/>
</dbReference>
<proteinExistence type="predicted"/>
<dbReference type="EMBL" id="DSRP01000608">
    <property type="protein sequence ID" value="HGG93033.1"/>
    <property type="molecule type" value="Genomic_DNA"/>
</dbReference>
<reference evidence="4" key="1">
    <citation type="journal article" date="2020" name="mSystems">
        <title>Genome- and Community-Level Interaction Insights into Carbon Utilization and Element Cycling Functions of Hydrothermarchaeota in Hydrothermal Sediment.</title>
        <authorList>
            <person name="Zhou Z."/>
            <person name="Liu Y."/>
            <person name="Xu W."/>
            <person name="Pan J."/>
            <person name="Luo Z.H."/>
            <person name="Li M."/>
        </authorList>
    </citation>
    <scope>NUCLEOTIDE SEQUENCE [LARGE SCALE GENOMIC DNA]</scope>
    <source>
        <strain evidence="4">SpSt-413</strain>
    </source>
</reference>
<evidence type="ECO:0000259" key="3">
    <source>
        <dbReference type="Pfam" id="PF12697"/>
    </source>
</evidence>
<dbReference type="InterPro" id="IPR029058">
    <property type="entry name" value="AB_hydrolase_fold"/>
</dbReference>
<feature type="domain" description="AB hydrolase-1" evidence="3">
    <location>
        <begin position="7"/>
        <end position="207"/>
    </location>
</feature>
<feature type="binding site" evidence="2">
    <location>
        <position position="12"/>
    </location>
    <ligand>
        <name>substrate</name>
    </ligand>
</feature>
<protein>
    <submittedName>
        <fullName evidence="4">Alpha/beta fold hydrolase</fullName>
    </submittedName>
</protein>
<sequence>MRSTACLLIHGFGGAPFEMLSLAEVLRGLGCRVSVPTLPGHATSVADWLTTGWDDWLACAEQEYLRLSQNHERVFVMGLSMGGSLSLALAQRHAPAGVVALAAPVYLYRFWPLDARDWRLPFVGLLRRFKQVWPSAPRSERSRLMAPWEGYETGVGLDPLKSLIRGIAQVRRDLGRVTAPLLAMHCPRDASVPVGNLWEIMEGVRSPVRYAVPLELDEDVTSKHLLTTHVRCRERVEQLCAWFVREGAEQSGR</sequence>
<evidence type="ECO:0000256" key="2">
    <source>
        <dbReference type="PIRSR" id="PIRSR017388-2"/>
    </source>
</evidence>
<comment type="caution">
    <text evidence="4">The sequence shown here is derived from an EMBL/GenBank/DDBJ whole genome shotgun (WGS) entry which is preliminary data.</text>
</comment>
<dbReference type="SUPFAM" id="SSF53474">
    <property type="entry name" value="alpha/beta-Hydrolases"/>
    <property type="match status" value="1"/>
</dbReference>
<feature type="binding site" evidence="2">
    <location>
        <position position="81"/>
    </location>
    <ligand>
        <name>substrate</name>
    </ligand>
</feature>
<evidence type="ECO:0000313" key="4">
    <source>
        <dbReference type="EMBL" id="HGG93033.1"/>
    </source>
</evidence>
<evidence type="ECO:0000256" key="1">
    <source>
        <dbReference type="PIRSR" id="PIRSR017388-1"/>
    </source>
</evidence>
<dbReference type="InterPro" id="IPR000073">
    <property type="entry name" value="AB_hydrolase_1"/>
</dbReference>
<name>A0A7C4EKG2_9BACT</name>